<gene>
    <name evidence="1" type="ORF">AWRIB429_2057</name>
</gene>
<dbReference type="AlphaFoldDB" id="D3LCH7"/>
<reference evidence="1 2" key="1">
    <citation type="journal article" date="2010" name="Appl. Microbiol. Biotechnol.">
        <title>Genotypic diversity in Oenococcus oeni by high-density microarray comparative genome hybridization and whole genome sequencing.</title>
        <authorList>
            <person name="Borneman A.R."/>
            <person name="Bartowsky E.J."/>
            <person name="McCarthy J."/>
            <person name="Chambers P.J."/>
        </authorList>
    </citation>
    <scope>NUCLEOTIDE SEQUENCE [LARGE SCALE GENOMIC DNA]</scope>
    <source>
        <strain evidence="1 2">AWRIB429</strain>
    </source>
</reference>
<sequence>MILDSEIFGFLCKLKATANGTIAKVNAINFMSVLKNSH</sequence>
<dbReference type="EMBL" id="ACSE01000037">
    <property type="protein sequence ID" value="EFD87397.1"/>
    <property type="molecule type" value="Genomic_DNA"/>
</dbReference>
<dbReference type="Proteomes" id="UP000003075">
    <property type="component" value="Unassembled WGS sequence"/>
</dbReference>
<evidence type="ECO:0000313" key="1">
    <source>
        <dbReference type="EMBL" id="EFD87397.1"/>
    </source>
</evidence>
<organism evidence="1 2">
    <name type="scientific">Oenococcus oeni AWRIB429</name>
    <dbReference type="NCBI Taxonomy" id="655225"/>
    <lineage>
        <taxon>Bacteria</taxon>
        <taxon>Bacillati</taxon>
        <taxon>Bacillota</taxon>
        <taxon>Bacilli</taxon>
        <taxon>Lactobacillales</taxon>
        <taxon>Lactobacillaceae</taxon>
        <taxon>Oenococcus</taxon>
    </lineage>
</organism>
<comment type="caution">
    <text evidence="1">The sequence shown here is derived from an EMBL/GenBank/DDBJ whole genome shotgun (WGS) entry which is preliminary data.</text>
</comment>
<name>D3LCH7_OENOE</name>
<protein>
    <submittedName>
        <fullName evidence="1">Uncharacterized protein</fullName>
    </submittedName>
</protein>
<accession>D3LCH7</accession>
<evidence type="ECO:0000313" key="2">
    <source>
        <dbReference type="Proteomes" id="UP000003075"/>
    </source>
</evidence>
<proteinExistence type="predicted"/>